<evidence type="ECO:0000313" key="3">
    <source>
        <dbReference type="Proteomes" id="UP001574673"/>
    </source>
</evidence>
<dbReference type="Pfam" id="PF06074">
    <property type="entry name" value="Portal_Mu"/>
    <property type="match status" value="1"/>
</dbReference>
<dbReference type="Proteomes" id="UP001574673">
    <property type="component" value="Unassembled WGS sequence"/>
</dbReference>
<dbReference type="InterPro" id="IPR009279">
    <property type="entry name" value="Portal_Mu"/>
</dbReference>
<organism evidence="2 3">
    <name type="scientific">Dentiradicibacter hellwigii</name>
    <dbReference type="NCBI Taxonomy" id="3149053"/>
    <lineage>
        <taxon>Bacteria</taxon>
        <taxon>Pseudomonadati</taxon>
        <taxon>Pseudomonadota</taxon>
        <taxon>Betaproteobacteria</taxon>
        <taxon>Rhodocyclales</taxon>
        <taxon>Rhodocyclaceae</taxon>
        <taxon>Dentiradicibacter</taxon>
    </lineage>
</organism>
<proteinExistence type="predicted"/>
<evidence type="ECO:0000313" key="2">
    <source>
        <dbReference type="EMBL" id="MFA9948723.1"/>
    </source>
</evidence>
<evidence type="ECO:0000256" key="1">
    <source>
        <dbReference type="SAM" id="MobiDB-lite"/>
    </source>
</evidence>
<gene>
    <name evidence="2" type="ORF">ABCS64_00015</name>
</gene>
<name>A0ABV4UBU0_9RHOO</name>
<feature type="region of interest" description="Disordered" evidence="1">
    <location>
        <begin position="343"/>
        <end position="363"/>
    </location>
</feature>
<protein>
    <submittedName>
        <fullName evidence="2">DUF935 family protein</fullName>
    </submittedName>
</protein>
<dbReference type="EMBL" id="JBEUWX010000001">
    <property type="protein sequence ID" value="MFA9948723.1"/>
    <property type="molecule type" value="Genomic_DNA"/>
</dbReference>
<dbReference type="RefSeq" id="WP_418889899.1">
    <property type="nucleotide sequence ID" value="NZ_JBEUWX010000001.1"/>
</dbReference>
<keyword evidence="3" id="KW-1185">Reference proteome</keyword>
<comment type="caution">
    <text evidence="2">The sequence shown here is derived from an EMBL/GenBank/DDBJ whole genome shotgun (WGS) entry which is preliminary data.</text>
</comment>
<reference evidence="3" key="1">
    <citation type="submission" date="2024-06" db="EMBL/GenBank/DDBJ databases">
        <title>Radixoralia hellwigii gen. nov., sp nov., isolated from a root canal in the human oral cavity.</title>
        <authorList>
            <person name="Bartsch S."/>
            <person name="Wittmer A."/>
            <person name="Schulz A.-K."/>
            <person name="Neumann-Schaal M."/>
            <person name="Wolf J."/>
            <person name="Gronow S."/>
            <person name="Tennert C."/>
            <person name="Haecker G."/>
            <person name="Cieplik F."/>
            <person name="Al-Ahmad A."/>
        </authorList>
    </citation>
    <scope>NUCLEOTIDE SEQUENCE [LARGE SCALE GENOMIC DNA]</scope>
    <source>
        <strain evidence="3">Wk13</strain>
    </source>
</reference>
<sequence>MAKRKLALLDLEWSIEPPRNATAAEKANAEWLTETVSSAVDPIEDLILALMDAVGHGFAPVELEWRSDHGEWLPAMHPRPQEWFCLNSTRRELRLCDLSVDGAPLAPFGWIVHTHGKAKTGYLARMGLHRVLAWPFVYKTYAVGDFAELLETFGLPIITGKYYSGADPEAKASLLRAVTALGHDARAIMPADMQIEIAKISGGGDATPHMAMVDWAERSESKAILGQTMSAETKATGIGSGNAQLHREVREDILAADAREIAATITRDLLYPLLALNRGGVDGLRRCPRLVFDTGRSEDIKQYAEALPALVNIGMQIPADWAHDKLRIPRANNDEVVLRAQTGMGEDNGAPQPTGSADPANPAKLSAQMASAPGWYNWHQAWASCHRRALATARQLERDLKSGEFDGLINAQTSLDDSLDRAIDESIDWDAIVDPLLKPVLDALQNGMAPEEALIEMASWYPEMDDKALEELFARALFVADIWGQLSAQEDDLPAPQEAR</sequence>
<accession>A0ABV4UBU0</accession>